<keyword evidence="3" id="KW-1185">Reference proteome</keyword>
<accession>A0ABS4JBU8</accession>
<keyword evidence="1" id="KW-0472">Membrane</keyword>
<keyword evidence="1" id="KW-1133">Transmembrane helix</keyword>
<organism evidence="2 3">
    <name type="scientific">Paenibacillus shirakamiensis</name>
    <dbReference type="NCBI Taxonomy" id="1265935"/>
    <lineage>
        <taxon>Bacteria</taxon>
        <taxon>Bacillati</taxon>
        <taxon>Bacillota</taxon>
        <taxon>Bacilli</taxon>
        <taxon>Bacillales</taxon>
        <taxon>Paenibacillaceae</taxon>
        <taxon>Paenibacillus</taxon>
    </lineage>
</organism>
<evidence type="ECO:0000313" key="2">
    <source>
        <dbReference type="EMBL" id="MBP1999197.1"/>
    </source>
</evidence>
<reference evidence="2 3" key="1">
    <citation type="submission" date="2021-03" db="EMBL/GenBank/DDBJ databases">
        <title>Genomic Encyclopedia of Type Strains, Phase IV (KMG-IV): sequencing the most valuable type-strain genomes for metagenomic binning, comparative biology and taxonomic classification.</title>
        <authorList>
            <person name="Goeker M."/>
        </authorList>
    </citation>
    <scope>NUCLEOTIDE SEQUENCE [LARGE SCALE GENOMIC DNA]</scope>
    <source>
        <strain evidence="2 3">DSM 26806</strain>
    </source>
</reference>
<protein>
    <submittedName>
        <fullName evidence="2">Uncharacterized protein</fullName>
    </submittedName>
</protein>
<proteinExistence type="predicted"/>
<sequence>MPDVIAQLSNLTRFRSGHAWRLILCFIPHVQISITLMSYGQGLNMNTSRKPSEIISLGFLCFILV</sequence>
<feature type="transmembrane region" description="Helical" evidence="1">
    <location>
        <begin position="20"/>
        <end position="40"/>
    </location>
</feature>
<dbReference type="Proteomes" id="UP001519288">
    <property type="component" value="Unassembled WGS sequence"/>
</dbReference>
<gene>
    <name evidence="2" type="ORF">J2Z69_000216</name>
</gene>
<keyword evidence="1" id="KW-0812">Transmembrane</keyword>
<name>A0ABS4JBU8_9BACL</name>
<dbReference type="EMBL" id="JAGGLD010000001">
    <property type="protein sequence ID" value="MBP1999197.1"/>
    <property type="molecule type" value="Genomic_DNA"/>
</dbReference>
<evidence type="ECO:0000256" key="1">
    <source>
        <dbReference type="SAM" id="Phobius"/>
    </source>
</evidence>
<evidence type="ECO:0000313" key="3">
    <source>
        <dbReference type="Proteomes" id="UP001519288"/>
    </source>
</evidence>
<comment type="caution">
    <text evidence="2">The sequence shown here is derived from an EMBL/GenBank/DDBJ whole genome shotgun (WGS) entry which is preliminary data.</text>
</comment>